<proteinExistence type="inferred from homology"/>
<reference evidence="7" key="1">
    <citation type="submission" date="2020-06" db="EMBL/GenBank/DDBJ databases">
        <title>Genomes of multiple members of Pneumocystis genus reveal paths to human pathogen Pneumocystis jirovecii.</title>
        <authorList>
            <person name="Cisse O.H."/>
            <person name="Ma L."/>
            <person name="Dekker J."/>
            <person name="Khil P."/>
            <person name="Jo J."/>
            <person name="Brenchley J."/>
            <person name="Blair R."/>
            <person name="Pahar B."/>
            <person name="Chabe M."/>
            <person name="Van Rompay K.A."/>
            <person name="Keesler R."/>
            <person name="Sukura A."/>
            <person name="Hirsch V."/>
            <person name="Kutty G."/>
            <person name="Liu Y."/>
            <person name="Peng L."/>
            <person name="Chen J."/>
            <person name="Song J."/>
            <person name="Weissenbacher-Lang C."/>
            <person name="Xu J."/>
            <person name="Upham N.S."/>
            <person name="Stajich J.E."/>
            <person name="Cuomo C.A."/>
            <person name="Cushion M.T."/>
            <person name="Kovacs J.A."/>
        </authorList>
    </citation>
    <scope>NUCLEOTIDE SEQUENCE</scope>
    <source>
        <strain evidence="7">2A</strain>
    </source>
</reference>
<dbReference type="CDD" id="cd21378">
    <property type="entry name" value="eIF3E"/>
    <property type="match status" value="1"/>
</dbReference>
<dbReference type="InterPro" id="IPR000717">
    <property type="entry name" value="PCI_dom"/>
</dbReference>
<sequence length="456" mass="53927">MADDSGNTSPEAPIHPSQYDLVIRMSPYLDKHLIFPLIEFLLQKKIYLQRDLLREKYNLLVKTYMTDYIINLYQEIIAEDPTFNSQIDFDKKKEEEEREFSRLTEESQKVLEVLENHEIITALRQDKAQNLQYLKDTHGITVEMINVLYKLGEFQYNRGNYTSAVDLLYHFRALSMDNEMNISATWGKLASEILTVNWERAIEEINKLKEIIDTKSFSSPAFQLKNRTWLIHWSLFPFFNHETGKEALCDLFFSPPYVNTIQTACPWILRYLTVTVVTMRSRSRNAMSYQRRIKELVRIIDQELYEYTDPIIEFINALYIEFNFENAQNNLREAEKVLKNDFFLVATCSDFINSAHYLMIEAYCKIYQRINIDDLSKRLNFSHTEIVKFIHDDIVDLNAKIGFEEGIITMNHPSHHIYQQIIERTKGLSFRTQVLTQTITRRQQGDKKEAMHEIVT</sequence>
<evidence type="ECO:0000259" key="6">
    <source>
        <dbReference type="PROSITE" id="PS50250"/>
    </source>
</evidence>
<evidence type="ECO:0000256" key="2">
    <source>
        <dbReference type="ARBA" id="ARBA00022540"/>
    </source>
</evidence>
<evidence type="ECO:0000313" key="7">
    <source>
        <dbReference type="EMBL" id="QSL65919.1"/>
    </source>
</evidence>
<organism evidence="7 8">
    <name type="scientific">Pneumocystis wakefieldiae</name>
    <dbReference type="NCBI Taxonomy" id="38082"/>
    <lineage>
        <taxon>Eukaryota</taxon>
        <taxon>Fungi</taxon>
        <taxon>Dikarya</taxon>
        <taxon>Ascomycota</taxon>
        <taxon>Taphrinomycotina</taxon>
        <taxon>Pneumocystomycetes</taxon>
        <taxon>Pneumocystaceae</taxon>
        <taxon>Pneumocystis</taxon>
    </lineage>
</organism>
<gene>
    <name evidence="4" type="primary">INT6</name>
    <name evidence="7" type="ORF">MERGE_003056</name>
</gene>
<dbReference type="OrthoDB" id="417252at2759"/>
<protein>
    <recommendedName>
        <fullName evidence="4 5">Eukaryotic translation initiation factor 3 subunit E</fullName>
        <shortName evidence="4">eIF3e</shortName>
    </recommendedName>
</protein>
<dbReference type="GO" id="GO:0003743">
    <property type="term" value="F:translation initiation factor activity"/>
    <property type="evidence" value="ECO:0007669"/>
    <property type="project" value="UniProtKB-UniRule"/>
</dbReference>
<dbReference type="PIRSF" id="PIRSF016255">
    <property type="entry name" value="eIF3e_su6"/>
    <property type="match status" value="1"/>
</dbReference>
<dbReference type="EMBL" id="CP054540">
    <property type="protein sequence ID" value="QSL65919.1"/>
    <property type="molecule type" value="Genomic_DNA"/>
</dbReference>
<evidence type="ECO:0000256" key="4">
    <source>
        <dbReference type="HAMAP-Rule" id="MF_03004"/>
    </source>
</evidence>
<accession>A0A899G386</accession>
<dbReference type="PANTHER" id="PTHR10317">
    <property type="entry name" value="EUKARYOTIC TRANSLATION INITIATION FACTOR 3 SUBUNIT E"/>
    <property type="match status" value="1"/>
</dbReference>
<evidence type="ECO:0000256" key="1">
    <source>
        <dbReference type="ARBA" id="ARBA00022490"/>
    </source>
</evidence>
<dbReference type="GO" id="GO:0033290">
    <property type="term" value="C:eukaryotic 48S preinitiation complex"/>
    <property type="evidence" value="ECO:0007669"/>
    <property type="project" value="UniProtKB-UniRule"/>
</dbReference>
<comment type="subcellular location">
    <subcellularLocation>
        <location evidence="4 5">Cytoplasm</location>
    </subcellularLocation>
</comment>
<dbReference type="Pfam" id="PF21357">
    <property type="entry name" value="EIF3E_C"/>
    <property type="match status" value="1"/>
</dbReference>
<dbReference type="Proteomes" id="UP000663699">
    <property type="component" value="Chromosome 9"/>
</dbReference>
<keyword evidence="2 4" id="KW-0396">Initiation factor</keyword>
<dbReference type="InterPro" id="IPR019010">
    <property type="entry name" value="eIF3e_N"/>
</dbReference>
<evidence type="ECO:0000313" key="8">
    <source>
        <dbReference type="Proteomes" id="UP000663699"/>
    </source>
</evidence>
<dbReference type="GO" id="GO:0071540">
    <property type="term" value="C:eukaryotic translation initiation factor 3 complex, eIF3e"/>
    <property type="evidence" value="ECO:0007669"/>
    <property type="project" value="UniProtKB-UniRule"/>
</dbReference>
<dbReference type="Pfam" id="PF09440">
    <property type="entry name" value="eIF3_N"/>
    <property type="match status" value="1"/>
</dbReference>
<keyword evidence="8" id="KW-1185">Reference proteome</keyword>
<name>A0A899G386_9ASCO</name>
<dbReference type="AlphaFoldDB" id="A0A899G386"/>
<dbReference type="InterPro" id="IPR016650">
    <property type="entry name" value="eIF3e"/>
</dbReference>
<dbReference type="GO" id="GO:0001732">
    <property type="term" value="P:formation of cytoplasmic translation initiation complex"/>
    <property type="evidence" value="ECO:0007669"/>
    <property type="project" value="UniProtKB-UniRule"/>
</dbReference>
<dbReference type="PROSITE" id="PS50250">
    <property type="entry name" value="PCI"/>
    <property type="match status" value="1"/>
</dbReference>
<dbReference type="HAMAP" id="MF_03004">
    <property type="entry name" value="eIF3e"/>
    <property type="match status" value="1"/>
</dbReference>
<dbReference type="SMART" id="SM01186">
    <property type="entry name" value="eIF3_N"/>
    <property type="match status" value="1"/>
</dbReference>
<dbReference type="SUPFAM" id="SSF46785">
    <property type="entry name" value="Winged helix' DNA-binding domain"/>
    <property type="match status" value="1"/>
</dbReference>
<dbReference type="GO" id="GO:0016282">
    <property type="term" value="C:eukaryotic 43S preinitiation complex"/>
    <property type="evidence" value="ECO:0007669"/>
    <property type="project" value="UniProtKB-UniRule"/>
</dbReference>
<dbReference type="InterPro" id="IPR036390">
    <property type="entry name" value="WH_DNA-bd_sf"/>
</dbReference>
<comment type="function">
    <text evidence="4">Component of the eukaryotic translation initiation factor 3 (eIF-3) complex, which is involved in protein synthesis of a specialized repertoire of mRNAs and, together with other initiation factors, stimulates binding of mRNA and methionyl-tRNAi to the 40S ribosome. The eIF-3 complex specifically targets and initiates translation of a subset of mRNAs involved in cell proliferation.</text>
</comment>
<feature type="domain" description="PCI" evidence="6">
    <location>
        <begin position="237"/>
        <end position="435"/>
    </location>
</feature>
<evidence type="ECO:0000256" key="5">
    <source>
        <dbReference type="PIRNR" id="PIRNR016255"/>
    </source>
</evidence>
<comment type="subunit">
    <text evidence="4 5">Component of the eukaryotic translation initiation factor 3 (eIF-3) complex.</text>
</comment>
<keyword evidence="3 4" id="KW-0648">Protein biosynthesis</keyword>
<evidence type="ECO:0000256" key="3">
    <source>
        <dbReference type="ARBA" id="ARBA00022917"/>
    </source>
</evidence>
<comment type="similarity">
    <text evidence="4 5">Belongs to the eIF-3 subunit E family.</text>
</comment>
<keyword evidence="1 4" id="KW-0963">Cytoplasm</keyword>